<dbReference type="GO" id="GO:0005581">
    <property type="term" value="C:collagen trimer"/>
    <property type="evidence" value="ECO:0007669"/>
    <property type="project" value="UniProtKB-KW"/>
</dbReference>
<keyword evidence="4" id="KW-0677">Repeat</keyword>
<evidence type="ECO:0000256" key="3">
    <source>
        <dbReference type="ARBA" id="ARBA00022729"/>
    </source>
</evidence>
<dbReference type="PRINTS" id="PR00453">
    <property type="entry name" value="VWFADOMAIN"/>
</dbReference>
<feature type="domain" description="VWFA" evidence="6">
    <location>
        <begin position="625"/>
        <end position="799"/>
    </location>
</feature>
<dbReference type="FunFam" id="3.40.50.410:FF:000004">
    <property type="entry name" value="collagen alpha-6(VI) chain"/>
    <property type="match status" value="2"/>
</dbReference>
<accession>A0A1S3JAU8</accession>
<evidence type="ECO:0000313" key="7">
    <source>
        <dbReference type="Proteomes" id="UP000085678"/>
    </source>
</evidence>
<dbReference type="PANTHER" id="PTHR24020:SF87">
    <property type="entry name" value="COLLAGEN ALPHA-1(VI) CHAIN-LIKE"/>
    <property type="match status" value="1"/>
</dbReference>
<sequence>MWHCTLESFFPIYGSNSTSGLSSVSSFFTLLLNKMINFAIFTVCMTQADIIFILDGSSSVKAADFAKQLQFIKSLVRKFGVGPNAVKVGVLQYSTNTVQEFNLNTHSTEVAILAAVDRIKQKKGGTNTAVALSTARISSFTAAKGDRPNVPNIVIVMTDGKSNNMAATAREANRLRNIASVFAIGVGSNVRTAELKAMANDPDSKYVFTVTDFSALSNIETKLATEACAQATTAPPEITTKPTPICMTQADIIFILDGSSSVKAADFAKQLQFIKSLVRKFGVGPNAVKVGVLQYSTNTVQEFNLNTHSTEAAILAAVDRIKQKKGGTNTAVALSTARTSSFTAAKGDRPNVPNIVIVMTDGKSNNMAATAREANRLRNIASVFAIGVGSNVRTAELKAMANDPDSKYVFTVTDFSALSNIETKLATEACAPCKGQTDITIILDGSESVNAPDFAKQLQFIKFLVRKFEVGPNAVQVGVLQCYSYAVQEFNLNTHSTEAAILDAVDRIKQKRGGTNTAYALSTARTSSFTAAKGDRSNVPNIVIVMTDGKSDNRMATVKEAIMLRNIASVYTIGVGSDVNTDELKAIANVPDSKYVFTVTDYSALSSITTQLATDACTLCKDQADITIILDGSESVNAPDFAKQLQFIKSLVRKFEVGPNAAQVGVLQCYSYAVQEFNLNTHSTEAAILAAVDRIKQKRGGTNTAYALSTARTSSFTAAKGDRSNVPNVVIVMTDGKSDNRMATVKEAIMLRNFASVFAIGVGSNVDTVELKAMATDPDSKYVFTVTDFSLLSNITTQIAADACAQTTTKPASKITTTPASTTVTPPFLPCFYRGREKICP</sequence>
<dbReference type="RefSeq" id="XP_013407530.1">
    <property type="nucleotide sequence ID" value="XM_013552076.2"/>
</dbReference>
<dbReference type="PROSITE" id="PS50234">
    <property type="entry name" value="VWFA"/>
    <property type="match status" value="4"/>
</dbReference>
<dbReference type="CDD" id="cd01472">
    <property type="entry name" value="vWA_collagen"/>
    <property type="match status" value="3"/>
</dbReference>
<dbReference type="OrthoDB" id="10256829at2759"/>
<dbReference type="Proteomes" id="UP000085678">
    <property type="component" value="Unplaced"/>
</dbReference>
<keyword evidence="7" id="KW-1185">Reference proteome</keyword>
<dbReference type="STRING" id="7574.A0A1S3JAU8"/>
<keyword evidence="2" id="KW-0964">Secreted</keyword>
<proteinExistence type="predicted"/>
<dbReference type="SMART" id="SM00327">
    <property type="entry name" value="VWA"/>
    <property type="match status" value="4"/>
</dbReference>
<feature type="domain" description="VWFA" evidence="6">
    <location>
        <begin position="49"/>
        <end position="223"/>
    </location>
</feature>
<reference evidence="8" key="1">
    <citation type="submission" date="2025-08" db="UniProtKB">
        <authorList>
            <consortium name="RefSeq"/>
        </authorList>
    </citation>
    <scope>IDENTIFICATION</scope>
    <source>
        <tissue evidence="8">Gonads</tissue>
    </source>
</reference>
<dbReference type="PANTHER" id="PTHR24020">
    <property type="entry name" value="COLLAGEN ALPHA"/>
    <property type="match status" value="1"/>
</dbReference>
<evidence type="ECO:0000259" key="6">
    <source>
        <dbReference type="PROSITE" id="PS50234"/>
    </source>
</evidence>
<protein>
    <submittedName>
        <fullName evidence="8">Collagen alpha-4(VI) chain isoform X2</fullName>
    </submittedName>
</protein>
<gene>
    <name evidence="8" type="primary">LOC106171638</name>
</gene>
<evidence type="ECO:0000256" key="1">
    <source>
        <dbReference type="ARBA" id="ARBA00004613"/>
    </source>
</evidence>
<dbReference type="SUPFAM" id="SSF53300">
    <property type="entry name" value="vWA-like"/>
    <property type="match status" value="4"/>
</dbReference>
<dbReference type="InParanoid" id="A0A1S3JAU8"/>
<dbReference type="InterPro" id="IPR002035">
    <property type="entry name" value="VWF_A"/>
</dbReference>
<feature type="domain" description="VWFA" evidence="6">
    <location>
        <begin position="438"/>
        <end position="612"/>
    </location>
</feature>
<keyword evidence="3" id="KW-0732">Signal</keyword>
<dbReference type="InterPro" id="IPR050525">
    <property type="entry name" value="ECM_Assembly_Org"/>
</dbReference>
<dbReference type="InterPro" id="IPR036465">
    <property type="entry name" value="vWFA_dom_sf"/>
</dbReference>
<evidence type="ECO:0000256" key="2">
    <source>
        <dbReference type="ARBA" id="ARBA00022525"/>
    </source>
</evidence>
<name>A0A1S3JAU8_LINAN</name>
<evidence type="ECO:0000256" key="4">
    <source>
        <dbReference type="ARBA" id="ARBA00022737"/>
    </source>
</evidence>
<organism evidence="7 8">
    <name type="scientific">Lingula anatina</name>
    <name type="common">Brachiopod</name>
    <name type="synonym">Lingula unguis</name>
    <dbReference type="NCBI Taxonomy" id="7574"/>
    <lineage>
        <taxon>Eukaryota</taxon>
        <taxon>Metazoa</taxon>
        <taxon>Spiralia</taxon>
        <taxon>Lophotrochozoa</taxon>
        <taxon>Brachiopoda</taxon>
        <taxon>Linguliformea</taxon>
        <taxon>Lingulata</taxon>
        <taxon>Lingulida</taxon>
        <taxon>Linguloidea</taxon>
        <taxon>Lingulidae</taxon>
        <taxon>Lingula</taxon>
    </lineage>
</organism>
<feature type="domain" description="VWFA" evidence="6">
    <location>
        <begin position="251"/>
        <end position="425"/>
    </location>
</feature>
<dbReference type="Gene3D" id="3.40.50.410">
    <property type="entry name" value="von Willebrand factor, type A domain"/>
    <property type="match status" value="4"/>
</dbReference>
<dbReference type="GO" id="GO:0005576">
    <property type="term" value="C:extracellular region"/>
    <property type="evidence" value="ECO:0007669"/>
    <property type="project" value="UniProtKB-SubCell"/>
</dbReference>
<comment type="subcellular location">
    <subcellularLocation>
        <location evidence="1">Secreted</location>
    </subcellularLocation>
</comment>
<dbReference type="AlphaFoldDB" id="A0A1S3JAU8"/>
<keyword evidence="5" id="KW-0325">Glycoprotein</keyword>
<dbReference type="Pfam" id="PF00092">
    <property type="entry name" value="VWA"/>
    <property type="match status" value="4"/>
</dbReference>
<evidence type="ECO:0000256" key="5">
    <source>
        <dbReference type="ARBA" id="ARBA00023180"/>
    </source>
</evidence>
<evidence type="ECO:0000313" key="8">
    <source>
        <dbReference type="RefSeq" id="XP_013407530.1"/>
    </source>
</evidence>
<keyword evidence="8" id="KW-0176">Collagen</keyword>
<dbReference type="GeneID" id="106171638"/>